<dbReference type="RefSeq" id="XP_037394601.1">
    <property type="nucleotide sequence ID" value="XM_037538704.1"/>
</dbReference>
<keyword evidence="5" id="KW-1133">Transmembrane helix</keyword>
<dbReference type="GO" id="GO:0005525">
    <property type="term" value="F:GTP binding"/>
    <property type="evidence" value="ECO:0007669"/>
    <property type="project" value="UniProtKB-KW"/>
</dbReference>
<keyword evidence="3" id="KW-0378">Hydrolase</keyword>
<evidence type="ECO:0000256" key="3">
    <source>
        <dbReference type="ARBA" id="ARBA00022801"/>
    </source>
</evidence>
<evidence type="ECO:0000256" key="1">
    <source>
        <dbReference type="ARBA" id="ARBA00005429"/>
    </source>
</evidence>
<dbReference type="PROSITE" id="PS51716">
    <property type="entry name" value="G_IRG"/>
    <property type="match status" value="1"/>
</dbReference>
<dbReference type="InterPro" id="IPR027417">
    <property type="entry name" value="P-loop_NTPase"/>
</dbReference>
<keyword evidence="2" id="KW-0547">Nucleotide-binding</keyword>
<dbReference type="RefSeq" id="XP_017552094.2">
    <property type="nucleotide sequence ID" value="XM_017696605.2"/>
</dbReference>
<dbReference type="RefSeq" id="XP_017552096.2">
    <property type="nucleotide sequence ID" value="XM_017696607.2"/>
</dbReference>
<evidence type="ECO:0000313" key="8">
    <source>
        <dbReference type="Proteomes" id="UP001501920"/>
    </source>
</evidence>
<dbReference type="GeneTree" id="ENSGT00950000183007"/>
<dbReference type="InterPro" id="IPR030385">
    <property type="entry name" value="G_IRG_dom"/>
</dbReference>
<accession>A0A3B4C796</accession>
<dbReference type="InterPro" id="IPR007743">
    <property type="entry name" value="Immunity-related_GTPase-like"/>
</dbReference>
<dbReference type="Gene3D" id="3.40.50.300">
    <property type="entry name" value="P-loop containing nucleotide triphosphate hydrolases"/>
    <property type="match status" value="1"/>
</dbReference>
<proteinExistence type="inferred from homology"/>
<organism evidence="7 8">
    <name type="scientific">Pygocentrus nattereri</name>
    <name type="common">Red-bellied piranha</name>
    <dbReference type="NCBI Taxonomy" id="42514"/>
    <lineage>
        <taxon>Eukaryota</taxon>
        <taxon>Metazoa</taxon>
        <taxon>Chordata</taxon>
        <taxon>Craniata</taxon>
        <taxon>Vertebrata</taxon>
        <taxon>Euteleostomi</taxon>
        <taxon>Actinopterygii</taxon>
        <taxon>Neopterygii</taxon>
        <taxon>Teleostei</taxon>
        <taxon>Ostariophysi</taxon>
        <taxon>Characiformes</taxon>
        <taxon>Characoidei</taxon>
        <taxon>Pygocentrus</taxon>
    </lineage>
</organism>
<evidence type="ECO:0000313" key="7">
    <source>
        <dbReference type="Ensembl" id="ENSPNAP00000007757.2"/>
    </source>
</evidence>
<dbReference type="OMA" id="YYMLKSC"/>
<evidence type="ECO:0000256" key="2">
    <source>
        <dbReference type="ARBA" id="ARBA00022741"/>
    </source>
</evidence>
<keyword evidence="8" id="KW-1185">Reference proteome</keyword>
<dbReference type="Proteomes" id="UP001501920">
    <property type="component" value="Chromosome 5"/>
</dbReference>
<dbReference type="STRING" id="42514.ENSPNAP00000007757"/>
<dbReference type="GO" id="GO:0016787">
    <property type="term" value="F:hydrolase activity"/>
    <property type="evidence" value="ECO:0007669"/>
    <property type="project" value="UniProtKB-KW"/>
</dbReference>
<keyword evidence="5" id="KW-0812">Transmembrane</keyword>
<feature type="transmembrane region" description="Helical" evidence="5">
    <location>
        <begin position="270"/>
        <end position="303"/>
    </location>
</feature>
<reference evidence="7 8" key="1">
    <citation type="submission" date="2020-10" db="EMBL/GenBank/DDBJ databases">
        <title>Pygocentrus nattereri (red-bellied piranha) genome, fPygNat1, primary haplotype.</title>
        <authorList>
            <person name="Myers G."/>
            <person name="Meyer A."/>
            <person name="Karagic N."/>
            <person name="Pippel M."/>
            <person name="Winkler S."/>
            <person name="Tracey A."/>
            <person name="Wood J."/>
            <person name="Formenti G."/>
            <person name="Howe K."/>
            <person name="Fedrigo O."/>
            <person name="Jarvis E.D."/>
        </authorList>
    </citation>
    <scope>NUCLEOTIDE SEQUENCE [LARGE SCALE GENOMIC DNA]</scope>
</reference>
<keyword evidence="5" id="KW-0472">Membrane</keyword>
<dbReference type="RefSeq" id="XP_037394600.1">
    <property type="nucleotide sequence ID" value="XM_037538703.1"/>
</dbReference>
<comment type="similarity">
    <text evidence="1">Belongs to the TRAFAC class dynamin-like GTPase superfamily. IRG family.</text>
</comment>
<dbReference type="Ensembl" id="ENSPNAT00000001304.2">
    <property type="protein sequence ID" value="ENSPNAP00000007757.2"/>
    <property type="gene ID" value="ENSPNAG00000002770.2"/>
</dbReference>
<dbReference type="PANTHER" id="PTHR32341">
    <property type="entry name" value="INTERFERON-INDUCIBLE GTPASE"/>
    <property type="match status" value="1"/>
</dbReference>
<dbReference type="AlphaFoldDB" id="A0A3B4C796"/>
<dbReference type="InterPro" id="IPR051515">
    <property type="entry name" value="IRG"/>
</dbReference>
<dbReference type="SUPFAM" id="SSF52540">
    <property type="entry name" value="P-loop containing nucleoside triphosphate hydrolases"/>
    <property type="match status" value="1"/>
</dbReference>
<protein>
    <recommendedName>
        <fullName evidence="6">IRG-type G domain-containing protein</fullName>
    </recommendedName>
</protein>
<dbReference type="PANTHER" id="PTHR32341:SF10">
    <property type="entry name" value="INTERFERON-INDUCIBLE GTPASE 5"/>
    <property type="match status" value="1"/>
</dbReference>
<reference evidence="7" key="3">
    <citation type="submission" date="2025-09" db="UniProtKB">
        <authorList>
            <consortium name="Ensembl"/>
        </authorList>
    </citation>
    <scope>IDENTIFICATION</scope>
</reference>
<dbReference type="Pfam" id="PF05049">
    <property type="entry name" value="IIGP"/>
    <property type="match status" value="1"/>
</dbReference>
<feature type="domain" description="IRG-type G" evidence="6">
    <location>
        <begin position="56"/>
        <end position="238"/>
    </location>
</feature>
<evidence type="ECO:0000259" key="6">
    <source>
        <dbReference type="PROSITE" id="PS51716"/>
    </source>
</evidence>
<evidence type="ECO:0000256" key="5">
    <source>
        <dbReference type="SAM" id="Phobius"/>
    </source>
</evidence>
<dbReference type="FunFam" id="3.40.50.300:FF:000541">
    <property type="entry name" value="Immunity related GTPase M"/>
    <property type="match status" value="1"/>
</dbReference>
<sequence>MARQADNLLQNFQMDEFTEEDYDIITVDEIKETLTHEDLPSVVSKIKDYFEQQDRVELNIAVTGESGSGKSTFINAFRGMGDEEEGSAETGVVETTKFPTPHLHPKYPNVKLWDLPGIGTPNFKANHYLKQVEFQRYDFFIIIASDRFRECHATLAAEIVKMDKKFYFIRSKIDSNISAEKRKKKKIFDEQNILDAIRKDCIEGLEKIGVDSPVVFLISCFDLALYDFNYLEMTMETELPQHKRHMLMLALPNISLEINERKKKALQKNIWKLALMSGAVAAVPIPIANAAFSVIVDVMILVVELKKYYNAFSVDPASLQRLADRSERSVDELKAVMKSPLHAEINKDLVIKLLAGCAVGGLEAAAEFWLGLIPVVGSLVAGPLSFATVYFTLKSCLNGLAEDARNVLMAALETPV</sequence>
<keyword evidence="4" id="KW-0342">GTP-binding</keyword>
<reference evidence="7" key="2">
    <citation type="submission" date="2025-08" db="UniProtKB">
        <authorList>
            <consortium name="Ensembl"/>
        </authorList>
    </citation>
    <scope>IDENTIFICATION</scope>
</reference>
<name>A0A3B4C796_PYGNA</name>
<evidence type="ECO:0000256" key="4">
    <source>
        <dbReference type="ARBA" id="ARBA00023134"/>
    </source>
</evidence>
<dbReference type="GeneID" id="108426835"/>
<feature type="transmembrane region" description="Helical" evidence="5">
    <location>
        <begin position="368"/>
        <end position="393"/>
    </location>
</feature>
<dbReference type="GO" id="GO:0016020">
    <property type="term" value="C:membrane"/>
    <property type="evidence" value="ECO:0007669"/>
    <property type="project" value="InterPro"/>
</dbReference>